<dbReference type="PANTHER" id="PTHR22642:SF2">
    <property type="entry name" value="PROTEIN LONG AFTER FAR-RED 3"/>
    <property type="match status" value="1"/>
</dbReference>
<dbReference type="InterPro" id="IPR032466">
    <property type="entry name" value="Metal_Hydrolase"/>
</dbReference>
<evidence type="ECO:0000256" key="1">
    <source>
        <dbReference type="ARBA" id="ARBA00022723"/>
    </source>
</evidence>
<accession>A0A2M9ARE4</accession>
<dbReference type="OrthoDB" id="3173428at2"/>
<evidence type="ECO:0000313" key="6">
    <source>
        <dbReference type="EMBL" id="PJJ48275.1"/>
    </source>
</evidence>
<keyword evidence="2" id="KW-0378">Hydrolase</keyword>
<dbReference type="EMBL" id="PGEZ01000003">
    <property type="protein sequence ID" value="PJJ48275.1"/>
    <property type="molecule type" value="Genomic_DNA"/>
</dbReference>
<gene>
    <name evidence="6" type="ORF">CLV56_3979</name>
</gene>
<dbReference type="RefSeq" id="WP_100415565.1">
    <property type="nucleotide sequence ID" value="NZ_PGEZ01000003.1"/>
</dbReference>
<proteinExistence type="predicted"/>
<dbReference type="InterPro" id="IPR054418">
    <property type="entry name" value="MQNX/HUTI_composite_N"/>
</dbReference>
<dbReference type="Proteomes" id="UP000230842">
    <property type="component" value="Unassembled WGS sequence"/>
</dbReference>
<reference evidence="6 7" key="1">
    <citation type="submission" date="2017-11" db="EMBL/GenBank/DDBJ databases">
        <title>Genomic Encyclopedia of Archaeal and Bacterial Type Strains, Phase II (KMG-II): From Individual Species to Whole Genera.</title>
        <authorList>
            <person name="Goeker M."/>
        </authorList>
    </citation>
    <scope>NUCLEOTIDE SEQUENCE [LARGE SCALE GENOMIC DNA]</scope>
    <source>
        <strain evidence="6 7">DSM 27763</strain>
    </source>
</reference>
<dbReference type="InterPro" id="IPR013108">
    <property type="entry name" value="Amidohydro_3"/>
</dbReference>
<evidence type="ECO:0000256" key="2">
    <source>
        <dbReference type="ARBA" id="ARBA00022801"/>
    </source>
</evidence>
<dbReference type="PANTHER" id="PTHR22642">
    <property type="entry name" value="IMIDAZOLONEPROPIONASE"/>
    <property type="match status" value="1"/>
</dbReference>
<evidence type="ECO:0000313" key="7">
    <source>
        <dbReference type="Proteomes" id="UP000230842"/>
    </source>
</evidence>
<dbReference type="SUPFAM" id="SSF51338">
    <property type="entry name" value="Composite domain of metallo-dependent hydrolases"/>
    <property type="match status" value="1"/>
</dbReference>
<keyword evidence="1" id="KW-0479">Metal-binding</keyword>
<keyword evidence="7" id="KW-1185">Reference proteome</keyword>
<dbReference type="GO" id="GO:0016810">
    <property type="term" value="F:hydrolase activity, acting on carbon-nitrogen (but not peptide) bonds"/>
    <property type="evidence" value="ECO:0007669"/>
    <property type="project" value="InterPro"/>
</dbReference>
<dbReference type="InterPro" id="IPR033932">
    <property type="entry name" value="YtcJ-like"/>
</dbReference>
<dbReference type="GO" id="GO:0046872">
    <property type="term" value="F:metal ion binding"/>
    <property type="evidence" value="ECO:0007669"/>
    <property type="project" value="UniProtKB-KW"/>
</dbReference>
<dbReference type="Gene3D" id="2.30.40.10">
    <property type="entry name" value="Urease, subunit C, domain 1"/>
    <property type="match status" value="1"/>
</dbReference>
<comment type="caution">
    <text evidence="6">The sequence shown here is derived from an EMBL/GenBank/DDBJ whole genome shotgun (WGS) entry which is preliminary data.</text>
</comment>
<dbReference type="Gene3D" id="3.10.310.70">
    <property type="match status" value="1"/>
</dbReference>
<dbReference type="SUPFAM" id="SSF51556">
    <property type="entry name" value="Metallo-dependent hydrolases"/>
    <property type="match status" value="1"/>
</dbReference>
<evidence type="ECO:0000259" key="5">
    <source>
        <dbReference type="Pfam" id="PF22039"/>
    </source>
</evidence>
<dbReference type="CDD" id="cd01300">
    <property type="entry name" value="YtcJ_like"/>
    <property type="match status" value="1"/>
</dbReference>
<evidence type="ECO:0000256" key="3">
    <source>
        <dbReference type="ARBA" id="ARBA00022833"/>
    </source>
</evidence>
<feature type="domain" description="Aminodeoxyfutalosine deaminase/Imidazolonepropionase-like composite" evidence="5">
    <location>
        <begin position="23"/>
        <end position="47"/>
    </location>
</feature>
<dbReference type="Pfam" id="PF22039">
    <property type="entry name" value="HUTI_composite_bact"/>
    <property type="match status" value="1"/>
</dbReference>
<dbReference type="InterPro" id="IPR011059">
    <property type="entry name" value="Metal-dep_hydrolase_composite"/>
</dbReference>
<dbReference type="AlphaFoldDB" id="A0A2M9ARE4"/>
<protein>
    <submittedName>
        <fullName evidence="6">Uncharacterized protein</fullName>
    </submittedName>
</protein>
<sequence>MTTTLFTARRIHTMDPAVTGATAVLVRDGRVVAVGDAADLRSSAPDAGVVDLGDGVLTPGLVDGHSHPVAGVVMTAGVDLTDALDLDAVRAALAAERDRLADGDWLLGWGLNPRVFGAQNPSAALLGPALVGIPSYVQLYDGHSAVASPEALRIAGVDGPRAFRSSARVVCDADGKPTGHLLEADASDLVERHVPEMTLAEHGAKLRAELDGMAASGYTGLHAMDFADPAAELMEALEREGDLPLRMGFHPILSPGDDVESVLKLQGASGRRWRVEGVKLFVDGTIDGGTAWLERPDVEGESTSSLWTDFGAFREAVTTLHRAGVNAAVHSIGDRGVREVLELLGELRDAYGPLARHRIEHIETVPDEVVARFADRAAAASMQTLHCTRFNHADRSDSWSRRLGDDRVDDGFRWADIRRAGGVLALGSDWPIAPYDPRWIMADAQLRRRFDRPDLEPIHPEQGLSALEALEGFTTHAAWASGEEATRGKVAVGYDADFTVFADDPLEVDAETLGTLPVVTTVVEGVPLRAV</sequence>
<keyword evidence="3" id="KW-0862">Zinc</keyword>
<dbReference type="Gene3D" id="3.20.20.140">
    <property type="entry name" value="Metal-dependent hydrolases"/>
    <property type="match status" value="1"/>
</dbReference>
<name>A0A2M9ARE4_9ACTN</name>
<feature type="domain" description="Amidohydrolase 3" evidence="4">
    <location>
        <begin position="49"/>
        <end position="527"/>
    </location>
</feature>
<dbReference type="Pfam" id="PF07969">
    <property type="entry name" value="Amidohydro_3"/>
    <property type="match status" value="1"/>
</dbReference>
<evidence type="ECO:0000259" key="4">
    <source>
        <dbReference type="Pfam" id="PF07969"/>
    </source>
</evidence>
<organism evidence="6 7">
    <name type="scientific">Mumia flava</name>
    <dbReference type="NCBI Taxonomy" id="1348852"/>
    <lineage>
        <taxon>Bacteria</taxon>
        <taxon>Bacillati</taxon>
        <taxon>Actinomycetota</taxon>
        <taxon>Actinomycetes</taxon>
        <taxon>Propionibacteriales</taxon>
        <taxon>Nocardioidaceae</taxon>
        <taxon>Mumia</taxon>
    </lineage>
</organism>